<feature type="signal peptide" evidence="3">
    <location>
        <begin position="1"/>
        <end position="18"/>
    </location>
</feature>
<dbReference type="OrthoDB" id="6629737at2759"/>
<dbReference type="AlphaFoldDB" id="A0A8S3YRG1"/>
<sequence>MVWLTVTLLLALVCEVFSDYCEESIFCDAPYKCCEMKKGCCYDSMLHSSKHFRLQIWNMWYFWFLVIFMMMSCFGGCGYYRRRRLAMLTRTSHPSQLRTATVLEPVQRRSRCRSTEGQPQQFNFFAYIGSGVSLPPPVSNLPPAYAEVISQPSPYPYNKVELPPYPGSDKPEDHHYPFTPLSSTVHHHDTTMPPPYNEYYYGHEQPPLPVVPSGNSAPYIPPQPVVAQVPSVPAERDSNITPNSTIVHSNHQ</sequence>
<keyword evidence="2" id="KW-0472">Membrane</keyword>
<dbReference type="Proteomes" id="UP000678393">
    <property type="component" value="Unassembled WGS sequence"/>
</dbReference>
<evidence type="ECO:0000313" key="5">
    <source>
        <dbReference type="Proteomes" id="UP000678393"/>
    </source>
</evidence>
<name>A0A8S3YRG1_9EUPU</name>
<keyword evidence="2" id="KW-1133">Transmembrane helix</keyword>
<reference evidence="4" key="1">
    <citation type="submission" date="2021-04" db="EMBL/GenBank/DDBJ databases">
        <authorList>
            <consortium name="Molecular Ecology Group"/>
        </authorList>
    </citation>
    <scope>NUCLEOTIDE SEQUENCE</scope>
</reference>
<accession>A0A8S3YRG1</accession>
<dbReference type="EMBL" id="CAJHNH020000471">
    <property type="protein sequence ID" value="CAG5117911.1"/>
    <property type="molecule type" value="Genomic_DNA"/>
</dbReference>
<evidence type="ECO:0000256" key="2">
    <source>
        <dbReference type="SAM" id="Phobius"/>
    </source>
</evidence>
<gene>
    <name evidence="4" type="ORF">CUNI_LOCUS3469</name>
</gene>
<keyword evidence="2" id="KW-0812">Transmembrane</keyword>
<protein>
    <recommendedName>
        <fullName evidence="6">Vesicular, overexpressed in cancer, prosurvival protein 1</fullName>
    </recommendedName>
</protein>
<feature type="region of interest" description="Disordered" evidence="1">
    <location>
        <begin position="230"/>
        <end position="252"/>
    </location>
</feature>
<keyword evidence="5" id="KW-1185">Reference proteome</keyword>
<feature type="chain" id="PRO_5035716705" description="Vesicular, overexpressed in cancer, prosurvival protein 1" evidence="3">
    <location>
        <begin position="19"/>
        <end position="252"/>
    </location>
</feature>
<feature type="compositionally biased region" description="Polar residues" evidence="1">
    <location>
        <begin position="239"/>
        <end position="252"/>
    </location>
</feature>
<feature type="transmembrane region" description="Helical" evidence="2">
    <location>
        <begin position="60"/>
        <end position="80"/>
    </location>
</feature>
<comment type="caution">
    <text evidence="4">The sequence shown here is derived from an EMBL/GenBank/DDBJ whole genome shotgun (WGS) entry which is preliminary data.</text>
</comment>
<evidence type="ECO:0008006" key="6">
    <source>
        <dbReference type="Google" id="ProtNLM"/>
    </source>
</evidence>
<evidence type="ECO:0000256" key="1">
    <source>
        <dbReference type="SAM" id="MobiDB-lite"/>
    </source>
</evidence>
<keyword evidence="3" id="KW-0732">Signal</keyword>
<evidence type="ECO:0000313" key="4">
    <source>
        <dbReference type="EMBL" id="CAG5117911.1"/>
    </source>
</evidence>
<organism evidence="4 5">
    <name type="scientific">Candidula unifasciata</name>
    <dbReference type="NCBI Taxonomy" id="100452"/>
    <lineage>
        <taxon>Eukaryota</taxon>
        <taxon>Metazoa</taxon>
        <taxon>Spiralia</taxon>
        <taxon>Lophotrochozoa</taxon>
        <taxon>Mollusca</taxon>
        <taxon>Gastropoda</taxon>
        <taxon>Heterobranchia</taxon>
        <taxon>Euthyneura</taxon>
        <taxon>Panpulmonata</taxon>
        <taxon>Eupulmonata</taxon>
        <taxon>Stylommatophora</taxon>
        <taxon>Helicina</taxon>
        <taxon>Helicoidea</taxon>
        <taxon>Geomitridae</taxon>
        <taxon>Candidula</taxon>
    </lineage>
</organism>
<proteinExistence type="predicted"/>
<evidence type="ECO:0000256" key="3">
    <source>
        <dbReference type="SAM" id="SignalP"/>
    </source>
</evidence>